<sequence>MVRSPNSGMITEITITTETFPRIGVFVSIRRKVSKIIAAILRFSNSHNYSRCLSPWRQGQALRPPGQRSARCAGVDISAFQHAGRAIDWRLLAAEGIRFVGIKVTESTYYTNPFYKADARAASAVGLAMLPYAFANPAAANSTSTAWFAVRAVRTPALRGRSPLDVDLENDPYKKNRDCYGMRGRRMISWISSFTTTVRKLTGGWPIIYATAAWWRECTSDTRGFPHDPLWLALYGAAPSVPAHWARWTFWQNSGGGHVPGVGRVDLDYFQPTGVYPGLFPPSKEKKTGQRAKTGHAKKRHVRKVRHRKVTVATATKHVQLPVHRARTTAVSTSSPGHVVNLPVIQFKSSGPPFFALTR</sequence>
<evidence type="ECO:0000313" key="3">
    <source>
        <dbReference type="EMBL" id="TVZ06266.1"/>
    </source>
</evidence>
<dbReference type="PANTHER" id="PTHR34135:SF2">
    <property type="entry name" value="LYSOZYME"/>
    <property type="match status" value="1"/>
</dbReference>
<dbReference type="EMBL" id="RPFW01000001">
    <property type="protein sequence ID" value="TVZ06266.1"/>
    <property type="molecule type" value="Genomic_DNA"/>
</dbReference>
<evidence type="ECO:0000313" key="4">
    <source>
        <dbReference type="Proteomes" id="UP000460272"/>
    </source>
</evidence>
<dbReference type="Proteomes" id="UP000460272">
    <property type="component" value="Unassembled WGS sequence"/>
</dbReference>
<reference evidence="3 4" key="1">
    <citation type="submission" date="2018-11" db="EMBL/GenBank/DDBJ databases">
        <title>Trebonia kvetii gen.nov., sp.nov., a novel acidophilic actinobacterium, and proposal of the new actinobacterial family Treboniaceae fam. nov.</title>
        <authorList>
            <person name="Rapoport D."/>
            <person name="Sagova-Mareckova M."/>
            <person name="Sedlacek I."/>
            <person name="Provaznik J."/>
            <person name="Kralova S."/>
            <person name="Pavlinic D."/>
            <person name="Benes V."/>
            <person name="Kopecky J."/>
        </authorList>
    </citation>
    <scope>NUCLEOTIDE SEQUENCE [LARGE SCALE GENOMIC DNA]</scope>
    <source>
        <strain evidence="3 4">15Tr583</strain>
    </source>
</reference>
<dbReference type="InterPro" id="IPR017853">
    <property type="entry name" value="GH"/>
</dbReference>
<gene>
    <name evidence="3" type="ORF">EAS64_02170</name>
</gene>
<dbReference type="SUPFAM" id="SSF51445">
    <property type="entry name" value="(Trans)glycosidases"/>
    <property type="match status" value="1"/>
</dbReference>
<dbReference type="GO" id="GO:0003796">
    <property type="term" value="F:lysozyme activity"/>
    <property type="evidence" value="ECO:0007669"/>
    <property type="project" value="InterPro"/>
</dbReference>
<keyword evidence="4" id="KW-1185">Reference proteome</keyword>
<dbReference type="PANTHER" id="PTHR34135">
    <property type="entry name" value="LYSOZYME"/>
    <property type="match status" value="1"/>
</dbReference>
<dbReference type="GO" id="GO:0009253">
    <property type="term" value="P:peptidoglycan catabolic process"/>
    <property type="evidence" value="ECO:0007669"/>
    <property type="project" value="InterPro"/>
</dbReference>
<dbReference type="AlphaFoldDB" id="A0A6P2C7F2"/>
<accession>A0A6P2C7F2</accession>
<feature type="region of interest" description="Disordered" evidence="2">
    <location>
        <begin position="280"/>
        <end position="304"/>
    </location>
</feature>
<dbReference type="OrthoDB" id="287365at2"/>
<evidence type="ECO:0008006" key="5">
    <source>
        <dbReference type="Google" id="ProtNLM"/>
    </source>
</evidence>
<protein>
    <recommendedName>
        <fullName evidence="5">Lysozyme</fullName>
    </recommendedName>
</protein>
<evidence type="ECO:0000256" key="2">
    <source>
        <dbReference type="SAM" id="MobiDB-lite"/>
    </source>
</evidence>
<dbReference type="Gene3D" id="3.20.20.80">
    <property type="entry name" value="Glycosidases"/>
    <property type="match status" value="1"/>
</dbReference>
<comment type="caution">
    <text evidence="3">The sequence shown here is derived from an EMBL/GenBank/DDBJ whole genome shotgun (WGS) entry which is preliminary data.</text>
</comment>
<dbReference type="GO" id="GO:0016052">
    <property type="term" value="P:carbohydrate catabolic process"/>
    <property type="evidence" value="ECO:0007669"/>
    <property type="project" value="TreeGrafter"/>
</dbReference>
<name>A0A6P2C7F2_9ACTN</name>
<dbReference type="PROSITE" id="PS51904">
    <property type="entry name" value="GLYCOSYL_HYDROL_F25_2"/>
    <property type="match status" value="1"/>
</dbReference>
<dbReference type="Pfam" id="PF01183">
    <property type="entry name" value="Glyco_hydro_25"/>
    <property type="match status" value="1"/>
</dbReference>
<comment type="similarity">
    <text evidence="1">Belongs to the glycosyl hydrolase 25 family.</text>
</comment>
<proteinExistence type="inferred from homology"/>
<organism evidence="3 4">
    <name type="scientific">Trebonia kvetii</name>
    <dbReference type="NCBI Taxonomy" id="2480626"/>
    <lineage>
        <taxon>Bacteria</taxon>
        <taxon>Bacillati</taxon>
        <taxon>Actinomycetota</taxon>
        <taxon>Actinomycetes</taxon>
        <taxon>Streptosporangiales</taxon>
        <taxon>Treboniaceae</taxon>
        <taxon>Trebonia</taxon>
    </lineage>
</organism>
<dbReference type="GO" id="GO:0016998">
    <property type="term" value="P:cell wall macromolecule catabolic process"/>
    <property type="evidence" value="ECO:0007669"/>
    <property type="project" value="InterPro"/>
</dbReference>
<dbReference type="InterPro" id="IPR002053">
    <property type="entry name" value="Glyco_hydro_25"/>
</dbReference>
<feature type="compositionally biased region" description="Basic residues" evidence="2">
    <location>
        <begin position="289"/>
        <end position="304"/>
    </location>
</feature>
<evidence type="ECO:0000256" key="1">
    <source>
        <dbReference type="ARBA" id="ARBA00010646"/>
    </source>
</evidence>